<evidence type="ECO:0000313" key="3">
    <source>
        <dbReference type="EMBL" id="KAF7275854.1"/>
    </source>
</evidence>
<feature type="domain" description="B30.2/SPRY" evidence="2">
    <location>
        <begin position="28"/>
        <end position="236"/>
    </location>
</feature>
<evidence type="ECO:0000256" key="1">
    <source>
        <dbReference type="ARBA" id="ARBA00010910"/>
    </source>
</evidence>
<name>A0A834IA13_RHYFE</name>
<dbReference type="OrthoDB" id="5547302at2759"/>
<dbReference type="PANTHER" id="PTHR12245:SF11">
    <property type="entry name" value="PROTEIN GUSTAVUS"/>
    <property type="match status" value="1"/>
</dbReference>
<dbReference type="GO" id="GO:0043161">
    <property type="term" value="P:proteasome-mediated ubiquitin-dependent protein catabolic process"/>
    <property type="evidence" value="ECO:0007669"/>
    <property type="project" value="TreeGrafter"/>
</dbReference>
<sequence>MDPTFRDIDYQFYIDIYIMVEYQPRLLFTDAKVPPLAKEVPPCQRTEIILDMPALPNGAVVGRGWNVADKSPYLNVFSNSLLCARVARHSSTDCIRGLVGFTTGLHCWEIRWPHKQRSPFPIIGVATKQAPLMIERTAPVVGTNPHSWGVDIETCTAYHNGHSWRYPVLRNPDDEFIFSDIIMVLLDMDEGTLSYVVDGKNLGVAFTGLNNKTIYPIINMANYYGVAAIRYAGSLPKGPPSLKLLARAAIRSAIGLMNIVEDSKHLNLPESLETYVSRPGLTYP</sequence>
<keyword evidence="4" id="KW-1185">Reference proteome</keyword>
<dbReference type="PROSITE" id="PS50188">
    <property type="entry name" value="B302_SPRY"/>
    <property type="match status" value="1"/>
</dbReference>
<comment type="similarity">
    <text evidence="1">Belongs to the SPSB family.</text>
</comment>
<dbReference type="PANTHER" id="PTHR12245">
    <property type="entry name" value="SPRY DOMAIN CONTAINING SOCS BOX PROTEIN"/>
    <property type="match status" value="1"/>
</dbReference>
<dbReference type="InterPro" id="IPR050672">
    <property type="entry name" value="FBXO45-Fsn/SPSB_families"/>
</dbReference>
<protein>
    <recommendedName>
        <fullName evidence="2">B30.2/SPRY domain-containing protein</fullName>
    </recommendedName>
</protein>
<proteinExistence type="inferred from homology"/>
<dbReference type="EMBL" id="JAACXV010008942">
    <property type="protein sequence ID" value="KAF7275854.1"/>
    <property type="molecule type" value="Genomic_DNA"/>
</dbReference>
<dbReference type="InterPro" id="IPR001870">
    <property type="entry name" value="B30.2/SPRY"/>
</dbReference>
<dbReference type="AlphaFoldDB" id="A0A834IA13"/>
<dbReference type="Gene3D" id="2.60.120.920">
    <property type="match status" value="1"/>
</dbReference>
<dbReference type="SMART" id="SM00449">
    <property type="entry name" value="SPRY"/>
    <property type="match status" value="1"/>
</dbReference>
<dbReference type="InterPro" id="IPR043136">
    <property type="entry name" value="B30.2/SPRY_sf"/>
</dbReference>
<dbReference type="SUPFAM" id="SSF49899">
    <property type="entry name" value="Concanavalin A-like lectins/glucanases"/>
    <property type="match status" value="1"/>
</dbReference>
<dbReference type="InterPro" id="IPR013320">
    <property type="entry name" value="ConA-like_dom_sf"/>
</dbReference>
<dbReference type="Pfam" id="PF00622">
    <property type="entry name" value="SPRY"/>
    <property type="match status" value="1"/>
</dbReference>
<dbReference type="InterPro" id="IPR001496">
    <property type="entry name" value="SOCS_box"/>
</dbReference>
<evidence type="ECO:0000313" key="4">
    <source>
        <dbReference type="Proteomes" id="UP000625711"/>
    </source>
</evidence>
<evidence type="ECO:0000259" key="2">
    <source>
        <dbReference type="PROSITE" id="PS50188"/>
    </source>
</evidence>
<reference evidence="3" key="1">
    <citation type="submission" date="2020-08" db="EMBL/GenBank/DDBJ databases">
        <title>Genome sequencing and assembly of the red palm weevil Rhynchophorus ferrugineus.</title>
        <authorList>
            <person name="Dias G.B."/>
            <person name="Bergman C.M."/>
            <person name="Manee M."/>
        </authorList>
    </citation>
    <scope>NUCLEOTIDE SEQUENCE</scope>
    <source>
        <strain evidence="3">AA-2017</strain>
        <tissue evidence="3">Whole larva</tissue>
    </source>
</reference>
<comment type="caution">
    <text evidence="3">The sequence shown here is derived from an EMBL/GenBank/DDBJ whole genome shotgun (WGS) entry which is preliminary data.</text>
</comment>
<gene>
    <name evidence="3" type="ORF">GWI33_011204</name>
</gene>
<dbReference type="Pfam" id="PF07525">
    <property type="entry name" value="SOCS_box"/>
    <property type="match status" value="1"/>
</dbReference>
<dbReference type="GO" id="GO:0019005">
    <property type="term" value="C:SCF ubiquitin ligase complex"/>
    <property type="evidence" value="ECO:0007669"/>
    <property type="project" value="TreeGrafter"/>
</dbReference>
<dbReference type="Proteomes" id="UP000625711">
    <property type="component" value="Unassembled WGS sequence"/>
</dbReference>
<accession>A0A834IA13</accession>
<dbReference type="InterPro" id="IPR003877">
    <property type="entry name" value="SPRY_dom"/>
</dbReference>
<organism evidence="3 4">
    <name type="scientific">Rhynchophorus ferrugineus</name>
    <name type="common">Red palm weevil</name>
    <name type="synonym">Curculio ferrugineus</name>
    <dbReference type="NCBI Taxonomy" id="354439"/>
    <lineage>
        <taxon>Eukaryota</taxon>
        <taxon>Metazoa</taxon>
        <taxon>Ecdysozoa</taxon>
        <taxon>Arthropoda</taxon>
        <taxon>Hexapoda</taxon>
        <taxon>Insecta</taxon>
        <taxon>Pterygota</taxon>
        <taxon>Neoptera</taxon>
        <taxon>Endopterygota</taxon>
        <taxon>Coleoptera</taxon>
        <taxon>Polyphaga</taxon>
        <taxon>Cucujiformia</taxon>
        <taxon>Curculionidae</taxon>
        <taxon>Dryophthorinae</taxon>
        <taxon>Rhynchophorus</taxon>
    </lineage>
</organism>